<sequence length="75" mass="8670">MIAKLNLKGCVKTAIQKLIQVNEAKQDITDEYGTYYQVIGELEGVNDCKLYQVRLNSCHCDRREAFALYVSRKLR</sequence>
<keyword evidence="2" id="KW-1185">Reference proteome</keyword>
<protein>
    <recommendedName>
        <fullName evidence="3">Transposase</fullName>
    </recommendedName>
</protein>
<evidence type="ECO:0008006" key="3">
    <source>
        <dbReference type="Google" id="ProtNLM"/>
    </source>
</evidence>
<accession>A0ABT7B045</accession>
<evidence type="ECO:0000313" key="1">
    <source>
        <dbReference type="EMBL" id="MDJ1172542.1"/>
    </source>
</evidence>
<evidence type="ECO:0000313" key="2">
    <source>
        <dbReference type="Proteomes" id="UP001235849"/>
    </source>
</evidence>
<comment type="caution">
    <text evidence="1">The sequence shown here is derived from an EMBL/GenBank/DDBJ whole genome shotgun (WGS) entry which is preliminary data.</text>
</comment>
<dbReference type="Proteomes" id="UP001235849">
    <property type="component" value="Unassembled WGS sequence"/>
</dbReference>
<dbReference type="EMBL" id="JAQOSO010000001">
    <property type="protein sequence ID" value="MDJ1172542.1"/>
    <property type="molecule type" value="Genomic_DNA"/>
</dbReference>
<proteinExistence type="predicted"/>
<gene>
    <name evidence="1" type="ORF">PMG25_00365</name>
</gene>
<dbReference type="RefSeq" id="WP_283764930.1">
    <property type="nucleotide sequence ID" value="NZ_JAQOSO010000001.1"/>
</dbReference>
<organism evidence="1 2">
    <name type="scientific">Roseofilum capinflatum BLCC-M114</name>
    <dbReference type="NCBI Taxonomy" id="3022440"/>
    <lineage>
        <taxon>Bacteria</taxon>
        <taxon>Bacillati</taxon>
        <taxon>Cyanobacteriota</taxon>
        <taxon>Cyanophyceae</taxon>
        <taxon>Desertifilales</taxon>
        <taxon>Desertifilaceae</taxon>
        <taxon>Roseofilum</taxon>
        <taxon>Roseofilum capinflatum</taxon>
    </lineage>
</organism>
<reference evidence="1 2" key="1">
    <citation type="submission" date="2023-01" db="EMBL/GenBank/DDBJ databases">
        <title>Novel diversity within Roseofilum (Cyanobacteria; Desertifilaceae) from marine benthic mats with descriptions of four novel species.</title>
        <authorList>
            <person name="Wang Y."/>
            <person name="Berthold D.E."/>
            <person name="Hu J."/>
            <person name="Lefler F.W."/>
            <person name="Laughinghouse H.D. IV."/>
        </authorList>
    </citation>
    <scope>NUCLEOTIDE SEQUENCE [LARGE SCALE GENOMIC DNA]</scope>
    <source>
        <strain evidence="1 2">BLCC-M114</strain>
    </source>
</reference>
<name>A0ABT7B045_9CYAN</name>